<organism evidence="1">
    <name type="scientific">Aegilops tauschii</name>
    <name type="common">Tausch's goatgrass</name>
    <name type="synonym">Aegilops squarrosa</name>
    <dbReference type="NCBI Taxonomy" id="37682"/>
    <lineage>
        <taxon>Eukaryota</taxon>
        <taxon>Viridiplantae</taxon>
        <taxon>Streptophyta</taxon>
        <taxon>Embryophyta</taxon>
        <taxon>Tracheophyta</taxon>
        <taxon>Spermatophyta</taxon>
        <taxon>Magnoliopsida</taxon>
        <taxon>Liliopsida</taxon>
        <taxon>Poales</taxon>
        <taxon>Poaceae</taxon>
        <taxon>BOP clade</taxon>
        <taxon>Pooideae</taxon>
        <taxon>Triticodae</taxon>
        <taxon>Triticeae</taxon>
        <taxon>Triticinae</taxon>
        <taxon>Aegilops</taxon>
    </lineage>
</organism>
<dbReference type="PANTHER" id="PTHR21596:SF73">
    <property type="entry name" value="FACTOR OF DNA METHYLATION 1-5_IDN2 DOMAIN-CONTAINING PROTEIN"/>
    <property type="match status" value="1"/>
</dbReference>
<name>M8CB95_AEGTA</name>
<dbReference type="PANTHER" id="PTHR21596">
    <property type="entry name" value="RIBONUCLEASE P SUBUNIT P38"/>
    <property type="match status" value="1"/>
</dbReference>
<reference evidence="1" key="1">
    <citation type="submission" date="2015-06" db="UniProtKB">
        <authorList>
            <consortium name="EnsemblPlants"/>
        </authorList>
    </citation>
    <scope>IDENTIFICATION</scope>
</reference>
<evidence type="ECO:0000313" key="1">
    <source>
        <dbReference type="EnsemblPlants" id="EMT24357"/>
    </source>
</evidence>
<sequence length="369" mass="43152">MAEQRKQHLQSYKEEIRKMQELARSYSQRIIDDYQKLSSELESKMHDLDSVSKHLDELDPQSIPQIRNYEQEKHEKEEQVTLLLEQERNAKQYSLDKLASQISSNYKQEKNEKEKEAALLLELRQERMRIVKKVALLLEQETKAQQRSLDELASKISSNYEKEENEKEKEAALLLELEQERMQKEKQVALLLEQERSAKQLSFDKLASLISSNNEQEKNEGKQVAILFHISEEERNAKQKLELENKQLQSQLEAMEHMQGDEDSESKKKMAEQIQELEEHCDTLQSFAQTLVIKERNANDELQLARKALIRGFQDLITGQTSIGIKRMGMLDQESLEKAFQQKLSEHDAALFCAKWEAEIFSIKSISLN</sequence>
<proteinExistence type="predicted"/>
<accession>M8CB95</accession>
<dbReference type="InterPro" id="IPR045177">
    <property type="entry name" value="FDM1-5/IDN2"/>
</dbReference>
<dbReference type="AlphaFoldDB" id="M8CB95"/>
<dbReference type="EnsemblPlants" id="EMT24357">
    <property type="protein sequence ID" value="EMT24357"/>
    <property type="gene ID" value="F775_14194"/>
</dbReference>
<dbReference type="GO" id="GO:0080188">
    <property type="term" value="P:gene silencing by siRNA-directed DNA methylation"/>
    <property type="evidence" value="ECO:0007669"/>
    <property type="project" value="InterPro"/>
</dbReference>
<evidence type="ECO:0008006" key="2">
    <source>
        <dbReference type="Google" id="ProtNLM"/>
    </source>
</evidence>
<protein>
    <recommendedName>
        <fullName evidence="2">Factor of DNA methylation 1-5/IDN2 domain-containing protein</fullName>
    </recommendedName>
</protein>